<dbReference type="GO" id="GO:0005829">
    <property type="term" value="C:cytosol"/>
    <property type="evidence" value="ECO:0007669"/>
    <property type="project" value="TreeGrafter"/>
</dbReference>
<name>A0AAD9CZV4_PAPLA</name>
<dbReference type="EMBL" id="JAODAN010000006">
    <property type="protein sequence ID" value="KAK1923663.1"/>
    <property type="molecule type" value="Genomic_DNA"/>
</dbReference>
<dbReference type="InterPro" id="IPR055066">
    <property type="entry name" value="AASDHPPT_N"/>
</dbReference>
<dbReference type="SUPFAM" id="SSF56214">
    <property type="entry name" value="4'-phosphopantetheinyl transferase"/>
    <property type="match status" value="2"/>
</dbReference>
<dbReference type="EC" id="2.7.8.7" evidence="1"/>
<dbReference type="PANTHER" id="PTHR12215">
    <property type="entry name" value="PHOSPHOPANTETHEINE TRANSFERASE"/>
    <property type="match status" value="1"/>
</dbReference>
<evidence type="ECO:0000256" key="2">
    <source>
        <dbReference type="ARBA" id="ARBA00022679"/>
    </source>
</evidence>
<reference evidence="5" key="1">
    <citation type="submission" date="2023-02" db="EMBL/GenBank/DDBJ databases">
        <title>Identification and recombinant expression of a fungal hydrolase from Papiliotrema laurentii that hydrolyzes apple cutin and clears colloidal polyester polyurethane.</title>
        <authorList>
            <consortium name="DOE Joint Genome Institute"/>
            <person name="Roman V.A."/>
            <person name="Bojanowski C."/>
            <person name="Crable B.R."/>
            <person name="Wagner D.N."/>
            <person name="Hung C.S."/>
            <person name="Nadeau L.J."/>
            <person name="Schratz L."/>
            <person name="Haridas S."/>
            <person name="Pangilinan J."/>
            <person name="Lipzen A."/>
            <person name="Na H."/>
            <person name="Yan M."/>
            <person name="Ng V."/>
            <person name="Grigoriev I.V."/>
            <person name="Spatafora J.W."/>
            <person name="Barlow D."/>
            <person name="Biffinger J."/>
            <person name="Kelley-Loughnane N."/>
            <person name="Varaljay V.A."/>
            <person name="Crookes-Goodson W.J."/>
        </authorList>
    </citation>
    <scope>NUCLEOTIDE SEQUENCE</scope>
    <source>
        <strain evidence="5">5307AH</strain>
    </source>
</reference>
<dbReference type="Proteomes" id="UP001182556">
    <property type="component" value="Unassembled WGS sequence"/>
</dbReference>
<evidence type="ECO:0000259" key="3">
    <source>
        <dbReference type="Pfam" id="PF01648"/>
    </source>
</evidence>
<dbReference type="InterPro" id="IPR008278">
    <property type="entry name" value="4-PPantetheinyl_Trfase_dom"/>
</dbReference>
<dbReference type="Pfam" id="PF01648">
    <property type="entry name" value="ACPS"/>
    <property type="match status" value="1"/>
</dbReference>
<feature type="domain" description="4'-phosphopantetheinyl transferase" evidence="3">
    <location>
        <begin position="110"/>
        <end position="193"/>
    </location>
</feature>
<accession>A0AAD9CZV4</accession>
<keyword evidence="6" id="KW-1185">Reference proteome</keyword>
<evidence type="ECO:0000256" key="1">
    <source>
        <dbReference type="ARBA" id="ARBA00013172"/>
    </source>
</evidence>
<comment type="caution">
    <text evidence="5">The sequence shown here is derived from an EMBL/GenBank/DDBJ whole genome shotgun (WGS) entry which is preliminary data.</text>
</comment>
<protein>
    <recommendedName>
        <fullName evidence="1">holo-[acyl-carrier-protein] synthase</fullName>
        <ecNumber evidence="1">2.7.8.7</ecNumber>
    </recommendedName>
</protein>
<organism evidence="5 6">
    <name type="scientific">Papiliotrema laurentii</name>
    <name type="common">Cryptococcus laurentii</name>
    <dbReference type="NCBI Taxonomy" id="5418"/>
    <lineage>
        <taxon>Eukaryota</taxon>
        <taxon>Fungi</taxon>
        <taxon>Dikarya</taxon>
        <taxon>Basidiomycota</taxon>
        <taxon>Agaricomycotina</taxon>
        <taxon>Tremellomycetes</taxon>
        <taxon>Tremellales</taxon>
        <taxon>Rhynchogastremaceae</taxon>
        <taxon>Papiliotrema</taxon>
    </lineage>
</organism>
<evidence type="ECO:0000259" key="4">
    <source>
        <dbReference type="Pfam" id="PF22624"/>
    </source>
</evidence>
<proteinExistence type="predicted"/>
<gene>
    <name evidence="5" type="ORF">DB88DRAFT_540857</name>
</gene>
<keyword evidence="2 5" id="KW-0808">Transferase</keyword>
<dbReference type="Pfam" id="PF22624">
    <property type="entry name" value="AASDHPPT_N"/>
    <property type="match status" value="1"/>
</dbReference>
<dbReference type="PANTHER" id="PTHR12215:SF10">
    <property type="entry name" value="L-AMINOADIPATE-SEMIALDEHYDE DEHYDROGENASE-PHOSPHOPANTETHEINYL TRANSFERASE"/>
    <property type="match status" value="1"/>
</dbReference>
<feature type="domain" description="4'-phosphopantetheinyl transferase N-terminal" evidence="4">
    <location>
        <begin position="16"/>
        <end position="100"/>
    </location>
</feature>
<dbReference type="GO" id="GO:0000287">
    <property type="term" value="F:magnesium ion binding"/>
    <property type="evidence" value="ECO:0007669"/>
    <property type="project" value="InterPro"/>
</dbReference>
<dbReference type="GO" id="GO:0019878">
    <property type="term" value="P:lysine biosynthetic process via aminoadipic acid"/>
    <property type="evidence" value="ECO:0007669"/>
    <property type="project" value="TreeGrafter"/>
</dbReference>
<dbReference type="AlphaFoldDB" id="A0AAD9CZV4"/>
<dbReference type="Gene3D" id="3.90.470.20">
    <property type="entry name" value="4'-phosphopantetheinyl transferase domain"/>
    <property type="match status" value="2"/>
</dbReference>
<evidence type="ECO:0000313" key="5">
    <source>
        <dbReference type="EMBL" id="KAK1923663.1"/>
    </source>
</evidence>
<sequence>MQLFMIHLPTQLSDPKTFDTLLSHLDPPAQDRIRRYRLPADALRSAVGRLAPVWYLRTHELLPLTTAPQFGTTPKGKPVLLSPPPPIAFNTSHDGAYVLFGVEPAVSGTIGVDIMQYPEDVAEVEEGIADQLTRGEKAALAGSIDTTKRRRLVTGLWTLKEAYVKATGDGIGFGLDRIDVELDGDGQAQVVRVDGRDIAADGWRWALGSEVGPSGTYGWSVCWRGDEWSGQLQHVEWSDFTQFLTQSP</sequence>
<dbReference type="InterPro" id="IPR050559">
    <property type="entry name" value="P-Pant_transferase_sf"/>
</dbReference>
<evidence type="ECO:0000313" key="6">
    <source>
        <dbReference type="Proteomes" id="UP001182556"/>
    </source>
</evidence>
<dbReference type="InterPro" id="IPR037143">
    <property type="entry name" value="4-PPantetheinyl_Trfase_dom_sf"/>
</dbReference>
<dbReference type="GO" id="GO:0008897">
    <property type="term" value="F:holo-[acyl-carrier-protein] synthase activity"/>
    <property type="evidence" value="ECO:0007669"/>
    <property type="project" value="UniProtKB-EC"/>
</dbReference>